<dbReference type="AlphaFoldDB" id="A0A835CL88"/>
<organism evidence="2 3">
    <name type="scientific">Senna tora</name>
    <dbReference type="NCBI Taxonomy" id="362788"/>
    <lineage>
        <taxon>Eukaryota</taxon>
        <taxon>Viridiplantae</taxon>
        <taxon>Streptophyta</taxon>
        <taxon>Embryophyta</taxon>
        <taxon>Tracheophyta</taxon>
        <taxon>Spermatophyta</taxon>
        <taxon>Magnoliopsida</taxon>
        <taxon>eudicotyledons</taxon>
        <taxon>Gunneridae</taxon>
        <taxon>Pentapetalae</taxon>
        <taxon>rosids</taxon>
        <taxon>fabids</taxon>
        <taxon>Fabales</taxon>
        <taxon>Fabaceae</taxon>
        <taxon>Caesalpinioideae</taxon>
        <taxon>Cassia clade</taxon>
        <taxon>Senna</taxon>
    </lineage>
</organism>
<evidence type="ECO:0000313" key="3">
    <source>
        <dbReference type="Proteomes" id="UP000634136"/>
    </source>
</evidence>
<feature type="region of interest" description="Disordered" evidence="1">
    <location>
        <begin position="225"/>
        <end position="252"/>
    </location>
</feature>
<feature type="compositionally biased region" description="Basic and acidic residues" evidence="1">
    <location>
        <begin position="106"/>
        <end position="117"/>
    </location>
</feature>
<evidence type="ECO:0000313" key="2">
    <source>
        <dbReference type="EMBL" id="KAF7844245.1"/>
    </source>
</evidence>
<dbReference type="Proteomes" id="UP000634136">
    <property type="component" value="Unassembled WGS sequence"/>
</dbReference>
<comment type="caution">
    <text evidence="2">The sequence shown here is derived from an EMBL/GenBank/DDBJ whole genome shotgun (WGS) entry which is preliminary data.</text>
</comment>
<feature type="region of interest" description="Disordered" evidence="1">
    <location>
        <begin position="1"/>
        <end position="117"/>
    </location>
</feature>
<feature type="compositionally biased region" description="Acidic residues" evidence="1">
    <location>
        <begin position="31"/>
        <end position="52"/>
    </location>
</feature>
<feature type="compositionally biased region" description="Basic and acidic residues" evidence="1">
    <location>
        <begin position="21"/>
        <end position="30"/>
    </location>
</feature>
<dbReference type="PANTHER" id="PTHR31973">
    <property type="entry name" value="POLYPROTEIN, PUTATIVE-RELATED"/>
    <property type="match status" value="1"/>
</dbReference>
<dbReference type="EMBL" id="JAAIUW010000001">
    <property type="protein sequence ID" value="KAF7844245.1"/>
    <property type="molecule type" value="Genomic_DNA"/>
</dbReference>
<feature type="compositionally biased region" description="Polar residues" evidence="1">
    <location>
        <begin position="91"/>
        <end position="104"/>
    </location>
</feature>
<dbReference type="OrthoDB" id="1744165at2759"/>
<gene>
    <name evidence="2" type="ORF">G2W53_001150</name>
</gene>
<sequence length="282" mass="31755">MYREVERDDDETDNNGDNEDDGTKDGNHSEDSEDEETDSDTEDGDDYDSGDDEAYRPGPELFDQDDDDDVPLTTVMKKKQRGASPKMKQAGASSKMKQTASSSKGKGKEKVTAESAEENKDLNDLVWVIAKSSTMAEYNANMERMKRKSQDAWAFLNRNRAPFWSRAGFSHFPKSDALLNNYCEQLNSKLVKMRAKPIITMAEELRLYIVTKMNKERKKAAAYGGPITPEANKRLEESKINSEPPPLRPASMYNETIQAASYVTRSRLSKFMPPQPSNAGHE</sequence>
<proteinExistence type="predicted"/>
<keyword evidence="3" id="KW-1185">Reference proteome</keyword>
<dbReference type="PANTHER" id="PTHR31973:SF199">
    <property type="entry name" value="SWIM-TYPE DOMAIN-CONTAINING PROTEIN"/>
    <property type="match status" value="1"/>
</dbReference>
<name>A0A835CL88_9FABA</name>
<accession>A0A835CL88</accession>
<feature type="compositionally biased region" description="Acidic residues" evidence="1">
    <location>
        <begin position="7"/>
        <end position="20"/>
    </location>
</feature>
<evidence type="ECO:0000256" key="1">
    <source>
        <dbReference type="SAM" id="MobiDB-lite"/>
    </source>
</evidence>
<protein>
    <submittedName>
        <fullName evidence="2">Uncharacterized protein</fullName>
    </submittedName>
</protein>
<reference evidence="2" key="1">
    <citation type="submission" date="2020-09" db="EMBL/GenBank/DDBJ databases">
        <title>Genome-Enabled Discovery of Anthraquinone Biosynthesis in Senna tora.</title>
        <authorList>
            <person name="Kang S.-H."/>
            <person name="Pandey R.P."/>
            <person name="Lee C.-M."/>
            <person name="Sim J.-S."/>
            <person name="Jeong J.-T."/>
            <person name="Choi B.-S."/>
            <person name="Jung M."/>
            <person name="Ginzburg D."/>
            <person name="Zhao K."/>
            <person name="Won S.Y."/>
            <person name="Oh T.-J."/>
            <person name="Yu Y."/>
            <person name="Kim N.-H."/>
            <person name="Lee O.R."/>
            <person name="Lee T.-H."/>
            <person name="Bashyal P."/>
            <person name="Kim T.-S."/>
            <person name="Lee W.-H."/>
            <person name="Kawkins C."/>
            <person name="Kim C.-K."/>
            <person name="Kim J.S."/>
            <person name="Ahn B.O."/>
            <person name="Rhee S.Y."/>
            <person name="Sohng J.K."/>
        </authorList>
    </citation>
    <scope>NUCLEOTIDE SEQUENCE</scope>
    <source>
        <tissue evidence="2">Leaf</tissue>
    </source>
</reference>
<feature type="compositionally biased region" description="Basic and acidic residues" evidence="1">
    <location>
        <begin position="231"/>
        <end position="240"/>
    </location>
</feature>